<protein>
    <submittedName>
        <fullName evidence="3">Uncharacterized protein</fullName>
    </submittedName>
</protein>
<keyword evidence="2" id="KW-0732">Signal</keyword>
<accession>A0A7J8XYA9</accession>
<evidence type="ECO:0000256" key="1">
    <source>
        <dbReference type="SAM" id="Phobius"/>
    </source>
</evidence>
<feature type="chain" id="PRO_5029854548" evidence="2">
    <location>
        <begin position="20"/>
        <end position="160"/>
    </location>
</feature>
<dbReference type="AlphaFoldDB" id="A0A7J8XYA9"/>
<reference evidence="3 4" key="1">
    <citation type="journal article" date="2019" name="Genome Biol. Evol.">
        <title>Insights into the evolution of the New World diploid cottons (Gossypium, subgenus Houzingenia) based on genome sequencing.</title>
        <authorList>
            <person name="Grover C.E."/>
            <person name="Arick M.A. 2nd"/>
            <person name="Thrash A."/>
            <person name="Conover J.L."/>
            <person name="Sanders W.S."/>
            <person name="Peterson D.G."/>
            <person name="Frelichowski J.E."/>
            <person name="Scheffler J.A."/>
            <person name="Scheffler B.E."/>
            <person name="Wendel J.F."/>
        </authorList>
    </citation>
    <scope>NUCLEOTIDE SEQUENCE [LARGE SCALE GENOMIC DNA]</scope>
    <source>
        <strain evidence="3">185</strain>
        <tissue evidence="3">Leaf</tissue>
    </source>
</reference>
<evidence type="ECO:0000256" key="2">
    <source>
        <dbReference type="SAM" id="SignalP"/>
    </source>
</evidence>
<keyword evidence="4" id="KW-1185">Reference proteome</keyword>
<sequence>MPTLMTCLTSSMLSALTDALMLVTPSLLWYWLASWLPFATLNFSPNSSLLVLLPGFISPSFLMIKITMEDSNKGKSRKCSQQLKPIMKRGSTDVANGEVDVPIAVREFSWTLFNMRPDISLFISRTVFKNDLRGDNNRDFEDEGAFAAFERTNVAGSNTK</sequence>
<dbReference type="Proteomes" id="UP000593577">
    <property type="component" value="Unassembled WGS sequence"/>
</dbReference>
<proteinExistence type="predicted"/>
<keyword evidence="1" id="KW-0472">Membrane</keyword>
<feature type="signal peptide" evidence="2">
    <location>
        <begin position="1"/>
        <end position="19"/>
    </location>
</feature>
<gene>
    <name evidence="3" type="ORF">Goari_009342</name>
</gene>
<comment type="caution">
    <text evidence="3">The sequence shown here is derived from an EMBL/GenBank/DDBJ whole genome shotgun (WGS) entry which is preliminary data.</text>
</comment>
<name>A0A7J8XYA9_GOSAI</name>
<keyword evidence="1" id="KW-1133">Transmembrane helix</keyword>
<feature type="transmembrane region" description="Helical" evidence="1">
    <location>
        <begin position="47"/>
        <end position="68"/>
    </location>
</feature>
<feature type="transmembrane region" description="Helical" evidence="1">
    <location>
        <begin position="12"/>
        <end position="32"/>
    </location>
</feature>
<keyword evidence="1" id="KW-0812">Transmembrane</keyword>
<organism evidence="3 4">
    <name type="scientific">Gossypium aridum</name>
    <name type="common">American cotton</name>
    <name type="synonym">Erioxylum aridum</name>
    <dbReference type="NCBI Taxonomy" id="34290"/>
    <lineage>
        <taxon>Eukaryota</taxon>
        <taxon>Viridiplantae</taxon>
        <taxon>Streptophyta</taxon>
        <taxon>Embryophyta</taxon>
        <taxon>Tracheophyta</taxon>
        <taxon>Spermatophyta</taxon>
        <taxon>Magnoliopsida</taxon>
        <taxon>eudicotyledons</taxon>
        <taxon>Gunneridae</taxon>
        <taxon>Pentapetalae</taxon>
        <taxon>rosids</taxon>
        <taxon>malvids</taxon>
        <taxon>Malvales</taxon>
        <taxon>Malvaceae</taxon>
        <taxon>Malvoideae</taxon>
        <taxon>Gossypium</taxon>
    </lineage>
</organism>
<dbReference type="EMBL" id="JABFAA010000009">
    <property type="protein sequence ID" value="MBA0691729.1"/>
    <property type="molecule type" value="Genomic_DNA"/>
</dbReference>
<evidence type="ECO:0000313" key="3">
    <source>
        <dbReference type="EMBL" id="MBA0691729.1"/>
    </source>
</evidence>
<evidence type="ECO:0000313" key="4">
    <source>
        <dbReference type="Proteomes" id="UP000593577"/>
    </source>
</evidence>